<dbReference type="GO" id="GO:0005789">
    <property type="term" value="C:endoplasmic reticulum membrane"/>
    <property type="evidence" value="ECO:0007669"/>
    <property type="project" value="UniProtKB-SubCell"/>
</dbReference>
<feature type="compositionally biased region" description="Basic and acidic residues" evidence="6">
    <location>
        <begin position="92"/>
        <end position="101"/>
    </location>
</feature>
<dbReference type="Gene3D" id="1.10.287.110">
    <property type="entry name" value="DnaJ domain"/>
    <property type="match status" value="1"/>
</dbReference>
<evidence type="ECO:0000256" key="5">
    <source>
        <dbReference type="ARBA" id="ARBA00023136"/>
    </source>
</evidence>
<dbReference type="AlphaFoldDB" id="A0AAX4NWX2"/>
<sequence>MEANKEQATKCLNIARRSLREGDAAKARRFAEKAGRLGGAAVGDQVAALLREIETGGSSSANGAAARGSSGASKGTEELRRRRNERASSSAQREEEDKGTPEQRSLVKRINGCENYYDILGISDKQCSEDAIKRSYKKLALKLHPDKCRVRGAEDAFKAVSRAFSCLSDPEKRRSYDRFGSEQPGFGSGGGGGAPSGFYRHNAQDIDPEELFNMFFGGSPFGHTTHFHNARGFHQRRRRPSQGGTQDVTFNLGAIMQLLPVLFLVLFTLIGNSPSDPVYSLHMQGKYNARETTTMRGIDFYVKSHSKFDREYPKGTYARRRVDVAVEKDYRQFLENECWRERMRYRGGAAGRNRDAKVVMKSCTKLSEIWG</sequence>
<dbReference type="PANTHER" id="PTHR43908">
    <property type="entry name" value="AT29763P-RELATED"/>
    <property type="match status" value="1"/>
</dbReference>
<dbReference type="PROSITE" id="PS00636">
    <property type="entry name" value="DNAJ_1"/>
    <property type="match status" value="1"/>
</dbReference>
<dbReference type="InterPro" id="IPR051100">
    <property type="entry name" value="DnaJ_subfamily_B/C"/>
</dbReference>
<keyword evidence="10" id="KW-1185">Reference proteome</keyword>
<protein>
    <submittedName>
        <fullName evidence="9">DnaJ-like protein</fullName>
    </submittedName>
</protein>
<evidence type="ECO:0000256" key="6">
    <source>
        <dbReference type="SAM" id="MobiDB-lite"/>
    </source>
</evidence>
<evidence type="ECO:0000313" key="9">
    <source>
        <dbReference type="EMBL" id="WZN58642.1"/>
    </source>
</evidence>
<dbReference type="SUPFAM" id="SSF46565">
    <property type="entry name" value="Chaperone J-domain"/>
    <property type="match status" value="1"/>
</dbReference>
<accession>A0AAX4NWX2</accession>
<feature type="compositionally biased region" description="Low complexity" evidence="6">
    <location>
        <begin position="57"/>
        <end position="74"/>
    </location>
</feature>
<evidence type="ECO:0000256" key="1">
    <source>
        <dbReference type="ARBA" id="ARBA00004389"/>
    </source>
</evidence>
<dbReference type="InterPro" id="IPR015399">
    <property type="entry name" value="DUF1977_DnaJ-like"/>
</dbReference>
<evidence type="ECO:0000256" key="7">
    <source>
        <dbReference type="SAM" id="Phobius"/>
    </source>
</evidence>
<dbReference type="InterPro" id="IPR036869">
    <property type="entry name" value="J_dom_sf"/>
</dbReference>
<comment type="subcellular location">
    <subcellularLocation>
        <location evidence="1">Endoplasmic reticulum membrane</location>
        <topology evidence="1">Single-pass membrane protein</topology>
    </subcellularLocation>
</comment>
<evidence type="ECO:0000256" key="3">
    <source>
        <dbReference type="ARBA" id="ARBA00022824"/>
    </source>
</evidence>
<evidence type="ECO:0000256" key="2">
    <source>
        <dbReference type="ARBA" id="ARBA00022692"/>
    </source>
</evidence>
<dbReference type="InterPro" id="IPR018253">
    <property type="entry name" value="DnaJ_domain_CS"/>
</dbReference>
<feature type="region of interest" description="Disordered" evidence="6">
    <location>
        <begin position="57"/>
        <end position="105"/>
    </location>
</feature>
<dbReference type="SMART" id="SM00271">
    <property type="entry name" value="DnaJ"/>
    <property type="match status" value="1"/>
</dbReference>
<dbReference type="Proteomes" id="UP001472866">
    <property type="component" value="Chromosome 01"/>
</dbReference>
<dbReference type="PROSITE" id="PS50076">
    <property type="entry name" value="DNAJ_2"/>
    <property type="match status" value="1"/>
</dbReference>
<proteinExistence type="predicted"/>
<evidence type="ECO:0000259" key="8">
    <source>
        <dbReference type="PROSITE" id="PS50076"/>
    </source>
</evidence>
<feature type="domain" description="J" evidence="8">
    <location>
        <begin position="115"/>
        <end position="180"/>
    </location>
</feature>
<keyword evidence="5 7" id="KW-0472">Membrane</keyword>
<dbReference type="Pfam" id="PF00226">
    <property type="entry name" value="DnaJ"/>
    <property type="match status" value="1"/>
</dbReference>
<evidence type="ECO:0000313" key="10">
    <source>
        <dbReference type="Proteomes" id="UP001472866"/>
    </source>
</evidence>
<feature type="transmembrane region" description="Helical" evidence="7">
    <location>
        <begin position="248"/>
        <end position="270"/>
    </location>
</feature>
<keyword evidence="4 7" id="KW-1133">Transmembrane helix</keyword>
<keyword evidence="3" id="KW-0256">Endoplasmic reticulum</keyword>
<organism evidence="9 10">
    <name type="scientific">Chloropicon roscoffensis</name>
    <dbReference type="NCBI Taxonomy" id="1461544"/>
    <lineage>
        <taxon>Eukaryota</taxon>
        <taxon>Viridiplantae</taxon>
        <taxon>Chlorophyta</taxon>
        <taxon>Chloropicophyceae</taxon>
        <taxon>Chloropicales</taxon>
        <taxon>Chloropicaceae</taxon>
        <taxon>Chloropicon</taxon>
    </lineage>
</organism>
<dbReference type="InterPro" id="IPR001623">
    <property type="entry name" value="DnaJ_domain"/>
</dbReference>
<keyword evidence="2 7" id="KW-0812">Transmembrane</keyword>
<name>A0AAX4NWX2_9CHLO</name>
<dbReference type="Pfam" id="PF09320">
    <property type="entry name" value="DUF1977"/>
    <property type="match status" value="1"/>
</dbReference>
<reference evidence="9 10" key="1">
    <citation type="submission" date="2024-03" db="EMBL/GenBank/DDBJ databases">
        <title>Complete genome sequence of the green alga Chloropicon roscoffensis RCC1871.</title>
        <authorList>
            <person name="Lemieux C."/>
            <person name="Pombert J.-F."/>
            <person name="Otis C."/>
            <person name="Turmel M."/>
        </authorList>
    </citation>
    <scope>NUCLEOTIDE SEQUENCE [LARGE SCALE GENOMIC DNA]</scope>
    <source>
        <strain evidence="9 10">RCC1871</strain>
    </source>
</reference>
<dbReference type="PRINTS" id="PR00625">
    <property type="entry name" value="JDOMAIN"/>
</dbReference>
<dbReference type="CDD" id="cd06257">
    <property type="entry name" value="DnaJ"/>
    <property type="match status" value="1"/>
</dbReference>
<feature type="region of interest" description="Disordered" evidence="6">
    <location>
        <begin position="175"/>
        <end position="194"/>
    </location>
</feature>
<gene>
    <name evidence="9" type="ORF">HKI87_01g01660</name>
</gene>
<dbReference type="EMBL" id="CP151501">
    <property type="protein sequence ID" value="WZN58642.1"/>
    <property type="molecule type" value="Genomic_DNA"/>
</dbReference>
<evidence type="ECO:0000256" key="4">
    <source>
        <dbReference type="ARBA" id="ARBA00022989"/>
    </source>
</evidence>